<keyword evidence="1" id="KW-0472">Membrane</keyword>
<reference evidence="3" key="1">
    <citation type="submission" date="2017-09" db="EMBL/GenBank/DDBJ databases">
        <title>Depth-based differentiation of microbial function through sediment-hosted aquifers and enrichment of novel symbionts in the deep terrestrial subsurface.</title>
        <authorList>
            <person name="Probst A.J."/>
            <person name="Ladd B."/>
            <person name="Jarett J.K."/>
            <person name="Geller-Mcgrath D.E."/>
            <person name="Sieber C.M.K."/>
            <person name="Emerson J.B."/>
            <person name="Anantharaman K."/>
            <person name="Thomas B.C."/>
            <person name="Malmstrom R."/>
            <person name="Stieglmeier M."/>
            <person name="Klingl A."/>
            <person name="Woyke T."/>
            <person name="Ryan C.M."/>
            <person name="Banfield J.F."/>
        </authorList>
    </citation>
    <scope>NUCLEOTIDE SEQUENCE [LARGE SCALE GENOMIC DNA]</scope>
</reference>
<comment type="caution">
    <text evidence="2">The sequence shown here is derived from an EMBL/GenBank/DDBJ whole genome shotgun (WGS) entry which is preliminary data.</text>
</comment>
<feature type="transmembrane region" description="Helical" evidence="1">
    <location>
        <begin position="345"/>
        <end position="366"/>
    </location>
</feature>
<keyword evidence="1" id="KW-1133">Transmembrane helix</keyword>
<feature type="transmembrane region" description="Helical" evidence="1">
    <location>
        <begin position="265"/>
        <end position="287"/>
    </location>
</feature>
<name>A0A2H0X8C6_UNCKA</name>
<evidence type="ECO:0000313" key="3">
    <source>
        <dbReference type="Proteomes" id="UP000231098"/>
    </source>
</evidence>
<organism evidence="2 3">
    <name type="scientific">candidate division WWE3 bacterium CG08_land_8_20_14_0_20_41_15</name>
    <dbReference type="NCBI Taxonomy" id="1975086"/>
    <lineage>
        <taxon>Bacteria</taxon>
        <taxon>Katanobacteria</taxon>
    </lineage>
</organism>
<protein>
    <recommendedName>
        <fullName evidence="4">Glycosyltransferase 2-like domain-containing protein</fullName>
    </recommendedName>
</protein>
<sequence length="757" mass="86919">MGVTREAMEKVGGFDEHFLFNHADGDLFIRLKRAGYKMIFHPEVTVLHHMRFGPTRFPEIMGRDTAFYYLKDVRPKSVRGWIGATINLKVFLFYWIFKAFQQKNLKQLKGISGFINGIFVFFKTNSPERNRILKKLAVLTGFLLLFGQAVRKLYPFKGMLAFGDAWPMPQSSAQAWEYFKTAWDTHNPGINMPGVTQISFMLAPIALLLKVISPEKLSWLIYLILPLPLCFLSAYWFLGKMVRSKVAKFISAFIYSVNPITLGEITGGSVTTLYAHALLLPTIWFLYKGFQKKGVNKSFLLFVIFLTLGYLASDHLLIWIVPLMIVYTVKPIFNKDRKTLVSNILKSLFAGISVVLLTLPYTYYYLKTALPFLGGGVKPDVLQFLLKNVIDTYNHWGNKQAMRFGGNIYQDLFGTDYHWARFGFIIPLLAFLSVPLHLKEILKKEKKALIIILCMIGAILTILFIANARGDLLNFLAKFPFLLRFRNPSRPSLLLAFFYLPMVALTLDRITSFRLPALFSKLRFGIIFVIFIATAYYAIPFFNGDMTLSKNRGDTYVIPSYYYEVTRFINNERASTKDNFRTLWLPWNHEDAEMKLRYLDPLTYSVPINYGAYTENSYLRDMKLVYNAFSKKDPQALDMLADAGVKFIVLNKNIKDTGKIRFEYEYQTPGLSGAPEKYGKLLNGNIYAEKIEKIYDKEGVQIYNNLRYSKEEVSQEIAGFAPANKDVNELQKIKNITIVVSLLSWLTLGAILIKKKV</sequence>
<feature type="transmembrane region" description="Helical" evidence="1">
    <location>
        <begin position="132"/>
        <end position="150"/>
    </location>
</feature>
<feature type="transmembrane region" description="Helical" evidence="1">
    <location>
        <begin position="492"/>
        <end position="510"/>
    </location>
</feature>
<dbReference type="AlphaFoldDB" id="A0A2H0X8C6"/>
<evidence type="ECO:0000313" key="2">
    <source>
        <dbReference type="EMBL" id="PIS21187.1"/>
    </source>
</evidence>
<dbReference type="InterPro" id="IPR029044">
    <property type="entry name" value="Nucleotide-diphossugar_trans"/>
</dbReference>
<dbReference type="EMBL" id="PEYV01000068">
    <property type="protein sequence ID" value="PIS21187.1"/>
    <property type="molecule type" value="Genomic_DNA"/>
</dbReference>
<feature type="transmembrane region" description="Helical" evidence="1">
    <location>
        <begin position="194"/>
        <end position="212"/>
    </location>
</feature>
<gene>
    <name evidence="2" type="ORF">COT51_04110</name>
</gene>
<dbReference type="Proteomes" id="UP000231098">
    <property type="component" value="Unassembled WGS sequence"/>
</dbReference>
<feature type="transmembrane region" description="Helical" evidence="1">
    <location>
        <begin position="522"/>
        <end position="542"/>
    </location>
</feature>
<evidence type="ECO:0008006" key="4">
    <source>
        <dbReference type="Google" id="ProtNLM"/>
    </source>
</evidence>
<dbReference type="SUPFAM" id="SSF53448">
    <property type="entry name" value="Nucleotide-diphospho-sugar transferases"/>
    <property type="match status" value="1"/>
</dbReference>
<accession>A0A2H0X8C6</accession>
<proteinExistence type="predicted"/>
<feature type="transmembrane region" description="Helical" evidence="1">
    <location>
        <begin position="294"/>
        <end position="310"/>
    </location>
</feature>
<feature type="transmembrane region" description="Helical" evidence="1">
    <location>
        <begin position="316"/>
        <end position="333"/>
    </location>
</feature>
<feature type="transmembrane region" description="Helical" evidence="1">
    <location>
        <begin position="219"/>
        <end position="238"/>
    </location>
</feature>
<evidence type="ECO:0000256" key="1">
    <source>
        <dbReference type="SAM" id="Phobius"/>
    </source>
</evidence>
<feature type="transmembrane region" description="Helical" evidence="1">
    <location>
        <begin position="78"/>
        <end position="97"/>
    </location>
</feature>
<feature type="transmembrane region" description="Helical" evidence="1">
    <location>
        <begin position="419"/>
        <end position="436"/>
    </location>
</feature>
<feature type="transmembrane region" description="Helical" evidence="1">
    <location>
        <begin position="448"/>
        <end position="466"/>
    </location>
</feature>
<keyword evidence="1" id="KW-0812">Transmembrane</keyword>
<dbReference type="Gene3D" id="3.90.550.10">
    <property type="entry name" value="Spore Coat Polysaccharide Biosynthesis Protein SpsA, Chain A"/>
    <property type="match status" value="1"/>
</dbReference>